<feature type="region of interest" description="Disordered" evidence="1">
    <location>
        <begin position="83"/>
        <end position="104"/>
    </location>
</feature>
<keyword evidence="3" id="KW-1185">Reference proteome</keyword>
<organism evidence="2 3">
    <name type="scientific">Blastomyces percursus</name>
    <dbReference type="NCBI Taxonomy" id="1658174"/>
    <lineage>
        <taxon>Eukaryota</taxon>
        <taxon>Fungi</taxon>
        <taxon>Dikarya</taxon>
        <taxon>Ascomycota</taxon>
        <taxon>Pezizomycotina</taxon>
        <taxon>Eurotiomycetes</taxon>
        <taxon>Eurotiomycetidae</taxon>
        <taxon>Onygenales</taxon>
        <taxon>Ajellomycetaceae</taxon>
        <taxon>Blastomyces</taxon>
    </lineage>
</organism>
<dbReference type="AlphaFoldDB" id="A0A1J9RFT0"/>
<accession>A0A1J9RFT0</accession>
<reference evidence="2 3" key="1">
    <citation type="submission" date="2015-08" db="EMBL/GenBank/DDBJ databases">
        <title>Emmonsia species relationships and genome sequence.</title>
        <authorList>
            <person name="Cuomo C.A."/>
            <person name="Schwartz I.S."/>
            <person name="Kenyon C."/>
            <person name="De Hoog G.S."/>
            <person name="Govender N.P."/>
            <person name="Botha A."/>
            <person name="Moreno L."/>
            <person name="De Vries M."/>
            <person name="Munoz J.F."/>
            <person name="Stielow J.B."/>
        </authorList>
    </citation>
    <scope>NUCLEOTIDE SEQUENCE [LARGE SCALE GENOMIC DNA]</scope>
    <source>
        <strain evidence="2 3">EI222</strain>
    </source>
</reference>
<dbReference type="EMBL" id="LGTZ01000098">
    <property type="protein sequence ID" value="OJD27439.1"/>
    <property type="molecule type" value="Genomic_DNA"/>
</dbReference>
<feature type="compositionally biased region" description="Basic and acidic residues" evidence="1">
    <location>
        <begin position="21"/>
        <end position="65"/>
    </location>
</feature>
<comment type="caution">
    <text evidence="2">The sequence shown here is derived from an EMBL/GenBank/DDBJ whole genome shotgun (WGS) entry which is preliminary data.</text>
</comment>
<evidence type="ECO:0000256" key="1">
    <source>
        <dbReference type="SAM" id="MobiDB-lite"/>
    </source>
</evidence>
<proteinExistence type="predicted"/>
<dbReference type="VEuPathDB" id="FungiDB:ACJ73_01167"/>
<name>A0A1J9RFT0_9EURO</name>
<sequence length="249" mass="27666">MPDVPISPLFVPEDTAVGEARPGEERVSREQERRKRARQEEAEAEERVVAERAEQERFRRESERAAVELAAERERLRREAEERAAAGKERSRREAEERVVSELAAERDEQKQTILLVGSGGGKPAPGFELDRAVDDELARRLRLAGLSRNIGRFDRPDCRNCSDRTGSNRAFELLAEHHVRAVGPDALPSGLISVGIRIPACAQEWPSCIARSRPPSRLRLWPVGHHHFGAPLPLQDGAASRTSGSAGI</sequence>
<evidence type="ECO:0000313" key="3">
    <source>
        <dbReference type="Proteomes" id="UP000242791"/>
    </source>
</evidence>
<dbReference type="Proteomes" id="UP000242791">
    <property type="component" value="Unassembled WGS sequence"/>
</dbReference>
<feature type="region of interest" description="Disordered" evidence="1">
    <location>
        <begin position="1"/>
        <end position="65"/>
    </location>
</feature>
<gene>
    <name evidence="2" type="ORF">ACJ73_01167</name>
</gene>
<evidence type="ECO:0000313" key="2">
    <source>
        <dbReference type="EMBL" id="OJD27439.1"/>
    </source>
</evidence>
<protein>
    <submittedName>
        <fullName evidence="2">Uncharacterized protein</fullName>
    </submittedName>
</protein>